<gene>
    <name evidence="2" type="ORF">D7S86_08020</name>
</gene>
<dbReference type="AlphaFoldDB" id="A0A494Y599"/>
<dbReference type="GO" id="GO:0019867">
    <property type="term" value="C:outer membrane"/>
    <property type="evidence" value="ECO:0007669"/>
    <property type="project" value="InterPro"/>
</dbReference>
<dbReference type="Pfam" id="PF13018">
    <property type="entry name" value="ESPR"/>
    <property type="match status" value="1"/>
</dbReference>
<protein>
    <submittedName>
        <fullName evidence="2">Autotransporter domain-containing protein</fullName>
    </submittedName>
</protein>
<dbReference type="Pfam" id="PF03797">
    <property type="entry name" value="Autotransporter"/>
    <property type="match status" value="1"/>
</dbReference>
<keyword evidence="3" id="KW-1185">Reference proteome</keyword>
<evidence type="ECO:0000259" key="1">
    <source>
        <dbReference type="PROSITE" id="PS51208"/>
    </source>
</evidence>
<dbReference type="InterPro" id="IPR006315">
    <property type="entry name" value="OM_autotransptr_brl_dom"/>
</dbReference>
<dbReference type="InterPro" id="IPR005546">
    <property type="entry name" value="Autotransporte_beta"/>
</dbReference>
<dbReference type="RefSeq" id="WP_121085213.1">
    <property type="nucleotide sequence ID" value="NZ_RBZU01000002.1"/>
</dbReference>
<dbReference type="PROSITE" id="PS51208">
    <property type="entry name" value="AUTOTRANSPORTER"/>
    <property type="match status" value="1"/>
</dbReference>
<dbReference type="NCBIfam" id="TIGR01414">
    <property type="entry name" value="autotrans_barl"/>
    <property type="match status" value="1"/>
</dbReference>
<sequence length="694" mass="69607">MNHVYRVIWNRSLNVFQAASELARASGSGSCDRVSSGSQPDRPALKAIVVAMAALGAVFGPATAFATAYEVSLNGTGVYVGTPSAGTADWTWDGESATFVSGATLVATEYAAIVESGVTIDSMTNNATITGAGGLDNFGTIGEIDNNGVIATNYGTYGLTNYGTVTTFNNSGRLGVNAAGTVTSTSGINNESTGGAADSVIGTLHNTSTGIIGGVYYGIFNAGAGPEPDASGTTIITTVINDGLIEGVIKGISNYGTIGAINNTSTGIISGPTAIYNGSGATLGTVTNAGIIRGDIENDASQDLTFAGGTTGFGTLTGADFVSQGEITNTGGNVVFASGNTLLNDNINAGSFSVNNTGATLQVNNPVTITGGYNQTAGTLVIGVGDGATHTGNESDTGYGRLIVSGDVTLAAGTGVELKSTTGNYAFAAGQRFVVIESTGINVNYNESALNYSIAGYTSSITGSSMTVDNGELVDTDLVLQINSATATGSSSPTGTPNATVPNAIQSLGGLSRYAGVSNAGLLNLFDAADALEATGTTAQLNKAGAQLSPIQQANSSQAAAAPTIDVLNVVADHVQSLRLAQADGNDSGESSGISTGESLAGWGVWGQAFGGHASQGQRGDTPGYNANYGGLLLGADKAIDDHWRVGGVFNYSNTQINDTDDAEGDSTEVNAYGLLGYASYTGQPWYVNVSGGV</sequence>
<accession>A0A494Y599</accession>
<proteinExistence type="predicted"/>
<dbReference type="OrthoDB" id="5760545at2"/>
<dbReference type="EMBL" id="RBZU01000002">
    <property type="protein sequence ID" value="RKP57858.1"/>
    <property type="molecule type" value="Genomic_DNA"/>
</dbReference>
<evidence type="ECO:0000313" key="3">
    <source>
        <dbReference type="Proteomes" id="UP000270342"/>
    </source>
</evidence>
<dbReference type="Gene3D" id="2.40.128.130">
    <property type="entry name" value="Autotransporter beta-domain"/>
    <property type="match status" value="1"/>
</dbReference>
<reference evidence="2 3" key="1">
    <citation type="submission" date="2018-10" db="EMBL/GenBank/DDBJ databases">
        <title>Robbsia sp. DHC34, isolated from soil.</title>
        <authorList>
            <person name="Gao Z.-H."/>
            <person name="Qiu L.-H."/>
        </authorList>
    </citation>
    <scope>NUCLEOTIDE SEQUENCE [LARGE SCALE GENOMIC DNA]</scope>
    <source>
        <strain evidence="2 3">DHC34</strain>
    </source>
</reference>
<dbReference type="Proteomes" id="UP000270342">
    <property type="component" value="Unassembled WGS sequence"/>
</dbReference>
<comment type="caution">
    <text evidence="2">The sequence shown here is derived from an EMBL/GenBank/DDBJ whole genome shotgun (WGS) entry which is preliminary data.</text>
</comment>
<dbReference type="SUPFAM" id="SSF103515">
    <property type="entry name" value="Autotransporter"/>
    <property type="match status" value="1"/>
</dbReference>
<evidence type="ECO:0000313" key="2">
    <source>
        <dbReference type="EMBL" id="RKP57858.1"/>
    </source>
</evidence>
<dbReference type="InterPro" id="IPR036709">
    <property type="entry name" value="Autotransporte_beta_dom_sf"/>
</dbReference>
<feature type="domain" description="Autotransporter" evidence="1">
    <location>
        <begin position="598"/>
        <end position="694"/>
    </location>
</feature>
<feature type="non-terminal residue" evidence="2">
    <location>
        <position position="694"/>
    </location>
</feature>
<name>A0A494Y599_9BURK</name>
<organism evidence="2 3">
    <name type="scientific">Pararobbsia silviterrae</name>
    <dbReference type="NCBI Taxonomy" id="1792498"/>
    <lineage>
        <taxon>Bacteria</taxon>
        <taxon>Pseudomonadati</taxon>
        <taxon>Pseudomonadota</taxon>
        <taxon>Betaproteobacteria</taxon>
        <taxon>Burkholderiales</taxon>
        <taxon>Burkholderiaceae</taxon>
        <taxon>Pararobbsia</taxon>
    </lineage>
</organism>
<dbReference type="InterPro" id="IPR024973">
    <property type="entry name" value="ESPR"/>
</dbReference>